<feature type="domain" description="DUF4283" evidence="2">
    <location>
        <begin position="39"/>
        <end position="121"/>
    </location>
</feature>
<evidence type="ECO:0000256" key="1">
    <source>
        <dbReference type="SAM" id="MobiDB-lite"/>
    </source>
</evidence>
<evidence type="ECO:0000259" key="2">
    <source>
        <dbReference type="Pfam" id="PF14111"/>
    </source>
</evidence>
<feature type="compositionally biased region" description="Polar residues" evidence="1">
    <location>
        <begin position="235"/>
        <end position="257"/>
    </location>
</feature>
<feature type="compositionally biased region" description="Polar residues" evidence="1">
    <location>
        <begin position="309"/>
        <end position="319"/>
    </location>
</feature>
<feature type="compositionally biased region" description="Basic and acidic residues" evidence="1">
    <location>
        <begin position="276"/>
        <end position="306"/>
    </location>
</feature>
<protein>
    <recommendedName>
        <fullName evidence="2">DUF4283 domain-containing protein</fullName>
    </recommendedName>
</protein>
<feature type="compositionally biased region" description="Basic and acidic residues" evidence="1">
    <location>
        <begin position="323"/>
        <end position="334"/>
    </location>
</feature>
<dbReference type="PANTHER" id="PTHR31286">
    <property type="entry name" value="GLYCINE-RICH CELL WALL STRUCTURAL PROTEIN 1.8-LIKE"/>
    <property type="match status" value="1"/>
</dbReference>
<name>A0A8X7TKY5_BRACI</name>
<evidence type="ECO:0000313" key="3">
    <source>
        <dbReference type="EMBL" id="KAG2244921.1"/>
    </source>
</evidence>
<accession>A0A8X7TKY5</accession>
<dbReference type="InterPro" id="IPR040256">
    <property type="entry name" value="At4g02000-like"/>
</dbReference>
<dbReference type="Pfam" id="PF14111">
    <property type="entry name" value="DUF4283"/>
    <property type="match status" value="1"/>
</dbReference>
<sequence>MSQSSLLIRNGGSSNGYRNATQLEDDIISIPECDLNDVKERFRLTLIGRVFHIRGRSIDALINLLPRPRIWNVEGRVRGLNLGNGRFQFDFDKEEDLQMVLNKRPCHFNQWSFALERWEPFTSENFPNTIPFWINVTGVPVHFWNDKNFTEIANALGKKLLVDEKRRESKIGFPSGDIGKVLLSYDGLHRYCFTCNLISHDENTCPLLAPEERELKRKLRQENLENNERARFPIQGSQARSPTNGRHPSPSETTRYSELNRGEKRRRSASSSYQPRETRVTDPRARDRKSSSRQENHYTHHGREVWSQDAPQNTLNGTSFAEWRPRSFSGEHKNRSGNYLAPRRTEDERMERSRATFDSQKTITDNRVSLESGEIFETHRSDFDAAMAEEERIRRLKGKATATGPPSPTHKTPRPLIRANQGIILTSPVKPTDAPQVQRYDQPLLEQDDAILELEEGLDQALDVPLTELESTEVDNLVLETERLEMAEKMMAENNIDENMIDLDNDDLLGDELLGETPGLVDAEKIEVISQLSPANAVSKKAASTNKQMERADWIRRLDGKAEEVSKTFDDFLEKVVQEHDLDVDKKRSGFVDTLLSIQREQTAPFVFDRSNIKLIILVRHI</sequence>
<reference evidence="3 4" key="1">
    <citation type="submission" date="2020-02" db="EMBL/GenBank/DDBJ databases">
        <authorList>
            <person name="Ma Q."/>
            <person name="Huang Y."/>
            <person name="Song X."/>
            <person name="Pei D."/>
        </authorList>
    </citation>
    <scope>NUCLEOTIDE SEQUENCE [LARGE SCALE GENOMIC DNA]</scope>
    <source>
        <strain evidence="3">Sxm20200214</strain>
        <tissue evidence="3">Leaf</tissue>
    </source>
</reference>
<evidence type="ECO:0000313" key="4">
    <source>
        <dbReference type="Proteomes" id="UP000886595"/>
    </source>
</evidence>
<feature type="compositionally biased region" description="Basic and acidic residues" evidence="1">
    <location>
        <begin position="343"/>
        <end position="355"/>
    </location>
</feature>
<dbReference type="EMBL" id="JAAMPC010000048">
    <property type="protein sequence ID" value="KAG2244921.1"/>
    <property type="molecule type" value="Genomic_DNA"/>
</dbReference>
<dbReference type="Proteomes" id="UP000886595">
    <property type="component" value="Unassembled WGS sequence"/>
</dbReference>
<gene>
    <name evidence="3" type="ORF">Bca52824_093244</name>
</gene>
<dbReference type="PANTHER" id="PTHR31286:SF132">
    <property type="entry name" value="DUF4283 DOMAIN-CONTAINING PROTEIN"/>
    <property type="match status" value="1"/>
</dbReference>
<dbReference type="InterPro" id="IPR025558">
    <property type="entry name" value="DUF4283"/>
</dbReference>
<proteinExistence type="predicted"/>
<dbReference type="OrthoDB" id="1470350at2759"/>
<dbReference type="AlphaFoldDB" id="A0A8X7TKY5"/>
<comment type="caution">
    <text evidence="3">The sequence shown here is derived from an EMBL/GenBank/DDBJ whole genome shotgun (WGS) entry which is preliminary data.</text>
</comment>
<feature type="region of interest" description="Disordered" evidence="1">
    <location>
        <begin position="223"/>
        <end position="358"/>
    </location>
</feature>
<organism evidence="3 4">
    <name type="scientific">Brassica carinata</name>
    <name type="common">Ethiopian mustard</name>
    <name type="synonym">Abyssinian cabbage</name>
    <dbReference type="NCBI Taxonomy" id="52824"/>
    <lineage>
        <taxon>Eukaryota</taxon>
        <taxon>Viridiplantae</taxon>
        <taxon>Streptophyta</taxon>
        <taxon>Embryophyta</taxon>
        <taxon>Tracheophyta</taxon>
        <taxon>Spermatophyta</taxon>
        <taxon>Magnoliopsida</taxon>
        <taxon>eudicotyledons</taxon>
        <taxon>Gunneridae</taxon>
        <taxon>Pentapetalae</taxon>
        <taxon>rosids</taxon>
        <taxon>malvids</taxon>
        <taxon>Brassicales</taxon>
        <taxon>Brassicaceae</taxon>
        <taxon>Brassiceae</taxon>
        <taxon>Brassica</taxon>
    </lineage>
</organism>
<keyword evidence="4" id="KW-1185">Reference proteome</keyword>